<evidence type="ECO:0000313" key="4">
    <source>
        <dbReference type="EMBL" id="EFC05942.1"/>
    </source>
</evidence>
<dbReference type="eggNOG" id="COG0622">
    <property type="taxonomic scope" value="Bacteria"/>
</dbReference>
<organism evidence="4 5">
    <name type="scientific">Bulleidia extructa W1219</name>
    <dbReference type="NCBI Taxonomy" id="679192"/>
    <lineage>
        <taxon>Bacteria</taxon>
        <taxon>Bacillati</taxon>
        <taxon>Bacillota</taxon>
        <taxon>Erysipelotrichia</taxon>
        <taxon>Erysipelotrichales</taxon>
        <taxon>Erysipelotrichaceae</taxon>
        <taxon>Bulleidia</taxon>
    </lineage>
</organism>
<dbReference type="PANTHER" id="PTHR11124">
    <property type="entry name" value="VACUOLAR SORTING PROTEIN VPS29"/>
    <property type="match status" value="1"/>
</dbReference>
<dbReference type="EC" id="3.1.4.-" evidence="2"/>
<evidence type="ECO:0000259" key="3">
    <source>
        <dbReference type="Pfam" id="PF12850"/>
    </source>
</evidence>
<dbReference type="GO" id="GO:0016787">
    <property type="term" value="F:hydrolase activity"/>
    <property type="evidence" value="ECO:0007669"/>
    <property type="project" value="UniProtKB-UniRule"/>
</dbReference>
<evidence type="ECO:0000256" key="2">
    <source>
        <dbReference type="RuleBase" id="RU362039"/>
    </source>
</evidence>
<dbReference type="OrthoDB" id="9800565at2"/>
<dbReference type="EMBL" id="ADFR01000003">
    <property type="protein sequence ID" value="EFC05942.1"/>
    <property type="molecule type" value="Genomic_DNA"/>
</dbReference>
<protein>
    <recommendedName>
        <fullName evidence="2">Phosphoesterase</fullName>
        <ecNumber evidence="2">3.1.4.-</ecNumber>
    </recommendedName>
</protein>
<dbReference type="Proteomes" id="UP000005017">
    <property type="component" value="Unassembled WGS sequence"/>
</dbReference>
<sequence>MKKYLVASDIHGSFYATKKIIEAYEFHQADGLLLLGDLLYHGPRNALPMDYQPKEVAKLLNTYQTKIICVRGNCDGEVDQMVLDFPITSDYSFYQIGTLRCFLSHGHIYEPKVYSFLKKDDIFLSGHTHIPTASFQDGIYFLNPGSVSIPKANHKASYAILSEKDFQTYTLDHQPYSISCLFKTESSTVFIKKEPKLL</sequence>
<keyword evidence="4" id="KW-0378">Hydrolase</keyword>
<dbReference type="NCBIfam" id="TIGR00040">
    <property type="entry name" value="yfcE"/>
    <property type="match status" value="1"/>
</dbReference>
<dbReference type="STRING" id="679192.HMPREF9013_0143"/>
<gene>
    <name evidence="4" type="ORF">HMPREF9013_0143</name>
</gene>
<feature type="domain" description="Calcineurin-like phosphoesterase" evidence="3">
    <location>
        <begin position="4"/>
        <end position="163"/>
    </location>
</feature>
<comment type="cofactor">
    <cofactor evidence="2">
        <name>a divalent metal cation</name>
        <dbReference type="ChEBI" id="CHEBI:60240"/>
    </cofactor>
</comment>
<evidence type="ECO:0000313" key="5">
    <source>
        <dbReference type="Proteomes" id="UP000005017"/>
    </source>
</evidence>
<dbReference type="NCBIfam" id="NF006988">
    <property type="entry name" value="PRK09453.1"/>
    <property type="match status" value="1"/>
</dbReference>
<dbReference type="GO" id="GO:0046872">
    <property type="term" value="F:metal ion binding"/>
    <property type="evidence" value="ECO:0007669"/>
    <property type="project" value="UniProtKB-KW"/>
</dbReference>
<keyword evidence="2" id="KW-0479">Metal-binding</keyword>
<dbReference type="AlphaFoldDB" id="D2MNC0"/>
<dbReference type="InterPro" id="IPR000979">
    <property type="entry name" value="Phosphodiesterase_MJ0936/Vps29"/>
</dbReference>
<accession>D2MNC0</accession>
<dbReference type="RefSeq" id="WP_006626891.1">
    <property type="nucleotide sequence ID" value="NZ_ADFR01000003.1"/>
</dbReference>
<keyword evidence="5" id="KW-1185">Reference proteome</keyword>
<dbReference type="InterPro" id="IPR029052">
    <property type="entry name" value="Metallo-depent_PP-like"/>
</dbReference>
<dbReference type="Pfam" id="PF12850">
    <property type="entry name" value="Metallophos_2"/>
    <property type="match status" value="1"/>
</dbReference>
<dbReference type="InterPro" id="IPR024654">
    <property type="entry name" value="Calcineurin-like_PHP_lpxH"/>
</dbReference>
<dbReference type="SUPFAM" id="SSF56300">
    <property type="entry name" value="Metallo-dependent phosphatases"/>
    <property type="match status" value="1"/>
</dbReference>
<proteinExistence type="inferred from homology"/>
<dbReference type="Gene3D" id="3.60.21.10">
    <property type="match status" value="1"/>
</dbReference>
<comment type="similarity">
    <text evidence="1 2">Belongs to the metallophosphoesterase superfamily. YfcE family.</text>
</comment>
<comment type="caution">
    <text evidence="4">The sequence shown here is derived from an EMBL/GenBank/DDBJ whole genome shotgun (WGS) entry which is preliminary data.</text>
</comment>
<reference evidence="5" key="1">
    <citation type="submission" date="2009-12" db="EMBL/GenBank/DDBJ databases">
        <title>Sequence of Clostridiales genomosp. BVAB3 str. UPII9-5.</title>
        <authorList>
            <person name="Madupu R."/>
            <person name="Durkin A.S."/>
            <person name="Torralba M."/>
            <person name="Methe B."/>
            <person name="Sutton G.G."/>
            <person name="Strausberg R.L."/>
            <person name="Nelson K.E."/>
        </authorList>
    </citation>
    <scope>NUCLEOTIDE SEQUENCE [LARGE SCALE GENOMIC DNA]</scope>
    <source>
        <strain evidence="5">W1219</strain>
    </source>
</reference>
<name>D2MNC0_9FIRM</name>
<evidence type="ECO:0000256" key="1">
    <source>
        <dbReference type="ARBA" id="ARBA00008950"/>
    </source>
</evidence>